<dbReference type="SMART" id="SM00354">
    <property type="entry name" value="HTH_LACI"/>
    <property type="match status" value="1"/>
</dbReference>
<dbReference type="PANTHER" id="PTHR30146">
    <property type="entry name" value="LACI-RELATED TRANSCRIPTIONAL REPRESSOR"/>
    <property type="match status" value="1"/>
</dbReference>
<sequence length="292" mass="32672">MKNKKVVSIKELAEMSEVSIATVSRVINKKGGYSKETEEKILKLAESKSYQQNVNARSLRTKKSQTIGVIVPDISNEFFAKIIQAVEKQAIKYNYSVFVCNTDENIEIEKRQLNNLIGQFVDGIIYIGGGVQLGNETQALKIPMIYIDRYIDDKEIYIESDNFHGGYLAGQELIQSGCRKIAVMKDIRKISSAHKRYLGFLKALKDSKVGFDEKLLCDVTVINYKEAKEKTLELLDSGEVFDGVFATNDTLALGVMTALNERRIRIPNEVKIVGFDNISASEIAGIPLTTIN</sequence>
<proteinExistence type="predicted"/>
<feature type="domain" description="HTH lacI-type" evidence="5">
    <location>
        <begin position="7"/>
        <end position="61"/>
    </location>
</feature>
<dbReference type="GO" id="GO:0003700">
    <property type="term" value="F:DNA-binding transcription factor activity"/>
    <property type="evidence" value="ECO:0007669"/>
    <property type="project" value="TreeGrafter"/>
</dbReference>
<keyword evidence="7" id="KW-1185">Reference proteome</keyword>
<dbReference type="SUPFAM" id="SSF47413">
    <property type="entry name" value="lambda repressor-like DNA-binding domains"/>
    <property type="match status" value="1"/>
</dbReference>
<dbReference type="PANTHER" id="PTHR30146:SF95">
    <property type="entry name" value="RIBOSE OPERON REPRESSOR"/>
    <property type="match status" value="1"/>
</dbReference>
<protein>
    <submittedName>
        <fullName evidence="6">Transcriptional regulator, LacI family</fullName>
    </submittedName>
</protein>
<evidence type="ECO:0000256" key="1">
    <source>
        <dbReference type="ARBA" id="ARBA00022491"/>
    </source>
</evidence>
<dbReference type="InterPro" id="IPR028082">
    <property type="entry name" value="Peripla_BP_I"/>
</dbReference>
<dbReference type="InterPro" id="IPR010982">
    <property type="entry name" value="Lambda_DNA-bd_dom_sf"/>
</dbReference>
<dbReference type="Gene3D" id="3.40.50.2300">
    <property type="match status" value="2"/>
</dbReference>
<dbReference type="Pfam" id="PF00532">
    <property type="entry name" value="Peripla_BP_1"/>
    <property type="match status" value="1"/>
</dbReference>
<dbReference type="AlphaFoldDB" id="D0GP82"/>
<organism evidence="6 7">
    <name type="scientific">Pseudoleptotrichia goodfellowii F0264</name>
    <dbReference type="NCBI Taxonomy" id="596323"/>
    <lineage>
        <taxon>Bacteria</taxon>
        <taxon>Fusobacteriati</taxon>
        <taxon>Fusobacteriota</taxon>
        <taxon>Fusobacteriia</taxon>
        <taxon>Fusobacteriales</taxon>
        <taxon>Leptotrichiaceae</taxon>
        <taxon>Pseudoleptotrichia</taxon>
    </lineage>
</organism>
<dbReference type="RefSeq" id="WP_006808288.1">
    <property type="nucleotide sequence ID" value="NZ_ADAD01000184.1"/>
</dbReference>
<dbReference type="Gene3D" id="1.10.260.40">
    <property type="entry name" value="lambda repressor-like DNA-binding domains"/>
    <property type="match status" value="1"/>
</dbReference>
<evidence type="ECO:0000256" key="4">
    <source>
        <dbReference type="ARBA" id="ARBA00023163"/>
    </source>
</evidence>
<dbReference type="PROSITE" id="PS00356">
    <property type="entry name" value="HTH_LACI_1"/>
    <property type="match status" value="1"/>
</dbReference>
<evidence type="ECO:0000313" key="6">
    <source>
        <dbReference type="EMBL" id="EEY34104.1"/>
    </source>
</evidence>
<evidence type="ECO:0000256" key="3">
    <source>
        <dbReference type="ARBA" id="ARBA00023125"/>
    </source>
</evidence>
<keyword evidence="4" id="KW-0804">Transcription</keyword>
<dbReference type="eggNOG" id="COG1609">
    <property type="taxonomic scope" value="Bacteria"/>
</dbReference>
<accession>D0GP82</accession>
<dbReference type="InterPro" id="IPR000843">
    <property type="entry name" value="HTH_LacI"/>
</dbReference>
<dbReference type="Pfam" id="PF00356">
    <property type="entry name" value="LacI"/>
    <property type="match status" value="1"/>
</dbReference>
<dbReference type="GO" id="GO:0000976">
    <property type="term" value="F:transcription cis-regulatory region binding"/>
    <property type="evidence" value="ECO:0007669"/>
    <property type="project" value="TreeGrafter"/>
</dbReference>
<dbReference type="EMBL" id="ADAD01000184">
    <property type="protein sequence ID" value="EEY34104.1"/>
    <property type="molecule type" value="Genomic_DNA"/>
</dbReference>
<reference evidence="6 7" key="1">
    <citation type="submission" date="2009-10" db="EMBL/GenBank/DDBJ databases">
        <authorList>
            <person name="Harkins D.M."/>
            <person name="Madupu R."/>
            <person name="Durkin A.S."/>
            <person name="Torralba M."/>
            <person name="Methe B."/>
            <person name="Sutton G.G."/>
            <person name="Strausberg R.L."/>
            <person name="Nelson K.E."/>
        </authorList>
    </citation>
    <scope>NUCLEOTIDE SEQUENCE [LARGE SCALE GENOMIC DNA]</scope>
    <source>
        <strain evidence="6 7">F0264</strain>
    </source>
</reference>
<gene>
    <name evidence="6" type="ORF">HMPREF0554_1950</name>
</gene>
<evidence type="ECO:0000256" key="2">
    <source>
        <dbReference type="ARBA" id="ARBA00023015"/>
    </source>
</evidence>
<dbReference type="Proteomes" id="UP000004226">
    <property type="component" value="Unassembled WGS sequence"/>
</dbReference>
<dbReference type="CDD" id="cd01392">
    <property type="entry name" value="HTH_LacI"/>
    <property type="match status" value="1"/>
</dbReference>
<dbReference type="InterPro" id="IPR001761">
    <property type="entry name" value="Peripla_BP/Lac1_sug-bd_dom"/>
</dbReference>
<keyword evidence="2" id="KW-0805">Transcription regulation</keyword>
<dbReference type="PROSITE" id="PS50932">
    <property type="entry name" value="HTH_LACI_2"/>
    <property type="match status" value="1"/>
</dbReference>
<dbReference type="SUPFAM" id="SSF53822">
    <property type="entry name" value="Periplasmic binding protein-like I"/>
    <property type="match status" value="1"/>
</dbReference>
<evidence type="ECO:0000259" key="5">
    <source>
        <dbReference type="PROSITE" id="PS50932"/>
    </source>
</evidence>
<feature type="non-terminal residue" evidence="6">
    <location>
        <position position="292"/>
    </location>
</feature>
<evidence type="ECO:0000313" key="7">
    <source>
        <dbReference type="Proteomes" id="UP000004226"/>
    </source>
</evidence>
<dbReference type="CDD" id="cd06291">
    <property type="entry name" value="PBP1_Qymf-like"/>
    <property type="match status" value="1"/>
</dbReference>
<keyword evidence="1" id="KW-0678">Repressor</keyword>
<keyword evidence="3" id="KW-0238">DNA-binding</keyword>
<comment type="caution">
    <text evidence="6">The sequence shown here is derived from an EMBL/GenBank/DDBJ whole genome shotgun (WGS) entry which is preliminary data.</text>
</comment>
<name>D0GP82_9FUSO</name>